<dbReference type="CDD" id="cd10434">
    <property type="entry name" value="GIY-YIG_UvrC_Cho"/>
    <property type="match status" value="1"/>
</dbReference>
<dbReference type="SUPFAM" id="SSF47781">
    <property type="entry name" value="RuvA domain 2-like"/>
    <property type="match status" value="1"/>
</dbReference>
<dbReference type="Gene3D" id="3.40.1440.10">
    <property type="entry name" value="GIY-YIG endonuclease"/>
    <property type="match status" value="1"/>
</dbReference>
<dbReference type="Pfam" id="PF01541">
    <property type="entry name" value="GIY-YIG"/>
    <property type="match status" value="1"/>
</dbReference>
<evidence type="ECO:0000256" key="4">
    <source>
        <dbReference type="ARBA" id="ARBA00022881"/>
    </source>
</evidence>
<dbReference type="InterPro" id="IPR047296">
    <property type="entry name" value="GIY-YIG_UvrC_Cho"/>
</dbReference>
<evidence type="ECO:0000256" key="5">
    <source>
        <dbReference type="ARBA" id="ARBA00023204"/>
    </source>
</evidence>
<dbReference type="GO" id="GO:0009432">
    <property type="term" value="P:SOS response"/>
    <property type="evidence" value="ECO:0007669"/>
    <property type="project" value="UniProtKB-UniRule"/>
</dbReference>
<evidence type="ECO:0000256" key="1">
    <source>
        <dbReference type="ARBA" id="ARBA00022490"/>
    </source>
</evidence>
<dbReference type="InterPro" id="IPR050066">
    <property type="entry name" value="UvrABC_protein_C"/>
</dbReference>
<name>A0A0H4IYV4_9PROT</name>
<feature type="domain" description="GIY-YIG" evidence="9">
    <location>
        <begin position="13"/>
        <end position="91"/>
    </location>
</feature>
<evidence type="ECO:0000256" key="3">
    <source>
        <dbReference type="ARBA" id="ARBA00022769"/>
    </source>
</evidence>
<accession>A0A0H4IYV4</accession>
<keyword evidence="4 7" id="KW-0267">Excision nuclease</keyword>
<dbReference type="InterPro" id="IPR035901">
    <property type="entry name" value="GIY-YIG_endonuc_sf"/>
</dbReference>
<dbReference type="InterPro" id="IPR010994">
    <property type="entry name" value="RuvA_2-like"/>
</dbReference>
<dbReference type="Gene3D" id="1.10.150.20">
    <property type="entry name" value="5' to 3' exonuclease, C-terminal subdomain"/>
    <property type="match status" value="1"/>
</dbReference>
<dbReference type="Pfam" id="PF14520">
    <property type="entry name" value="HHH_5"/>
    <property type="match status" value="1"/>
</dbReference>
<evidence type="ECO:0000256" key="7">
    <source>
        <dbReference type="HAMAP-Rule" id="MF_00203"/>
    </source>
</evidence>
<dbReference type="InterPro" id="IPR001943">
    <property type="entry name" value="UVR_dom"/>
</dbReference>
<proteinExistence type="inferred from homology"/>
<dbReference type="GO" id="GO:0003677">
    <property type="term" value="F:DNA binding"/>
    <property type="evidence" value="ECO:0007669"/>
    <property type="project" value="UniProtKB-UniRule"/>
</dbReference>
<reference evidence="11 12" key="1">
    <citation type="submission" date="2015-03" db="EMBL/GenBank/DDBJ databases">
        <title>Comparative analysis of the OM43 clade including a novel species from Red Sea uncovers genomic and metabolic diversity among marine methylotrophs.</title>
        <authorList>
            <person name="Jimenez-Infante F."/>
            <person name="Ngugi D.K."/>
            <person name="Vinu M."/>
            <person name="Alam I."/>
            <person name="Kamau A."/>
            <person name="Blom J."/>
            <person name="Bajic V.B."/>
            <person name="Stingl U."/>
        </authorList>
    </citation>
    <scope>NUCLEOTIDE SEQUENCE [LARGE SCALE GENOMIC DNA]</scope>
    <source>
        <strain evidence="11 12">MBRSH7</strain>
    </source>
</reference>
<evidence type="ECO:0000256" key="6">
    <source>
        <dbReference type="ARBA" id="ARBA00023236"/>
    </source>
</evidence>
<dbReference type="GO" id="GO:0009380">
    <property type="term" value="C:excinuclease repair complex"/>
    <property type="evidence" value="ECO:0007669"/>
    <property type="project" value="InterPro"/>
</dbReference>
<dbReference type="InterPro" id="IPR038476">
    <property type="entry name" value="UvrC_RNase_H_dom_sf"/>
</dbReference>
<keyword evidence="1 7" id="KW-0963">Cytoplasm</keyword>
<dbReference type="PANTHER" id="PTHR30562">
    <property type="entry name" value="UVRC/OXIDOREDUCTASE"/>
    <property type="match status" value="1"/>
</dbReference>
<comment type="function">
    <text evidence="7">The UvrABC repair system catalyzes the recognition and processing of DNA lesions. UvrC both incises the 5' and 3' sides of the lesion. The N-terminal half is responsible for the 3' incision and the C-terminal half is responsible for the 5' incision.</text>
</comment>
<evidence type="ECO:0000259" key="10">
    <source>
        <dbReference type="PROSITE" id="PS50165"/>
    </source>
</evidence>
<dbReference type="AlphaFoldDB" id="A0A0H4IYV4"/>
<evidence type="ECO:0000259" key="8">
    <source>
        <dbReference type="PROSITE" id="PS50151"/>
    </source>
</evidence>
<dbReference type="Proteomes" id="UP000066549">
    <property type="component" value="Chromosome"/>
</dbReference>
<organism evidence="11 12">
    <name type="scientific">Methylophilales bacterium MBRS-H7</name>
    <dbReference type="NCBI Taxonomy" id="1623450"/>
    <lineage>
        <taxon>Bacteria</taxon>
        <taxon>Pseudomonadati</taxon>
        <taxon>Pseudomonadota</taxon>
        <taxon>Betaproteobacteria</taxon>
        <taxon>Nitrosomonadales</taxon>
        <taxon>OM43 clade</taxon>
    </lineage>
</organism>
<dbReference type="Gene3D" id="3.30.420.340">
    <property type="entry name" value="UvrC, RNAse H endonuclease domain"/>
    <property type="match status" value="1"/>
</dbReference>
<dbReference type="InterPro" id="IPR000305">
    <property type="entry name" value="GIY-YIG_endonuc"/>
</dbReference>
<dbReference type="PROSITE" id="PS50164">
    <property type="entry name" value="GIY_YIG"/>
    <property type="match status" value="1"/>
</dbReference>
<dbReference type="InterPro" id="IPR004791">
    <property type="entry name" value="UvrC"/>
</dbReference>
<dbReference type="FunFam" id="3.40.1440.10:FF:000001">
    <property type="entry name" value="UvrABC system protein C"/>
    <property type="match status" value="1"/>
</dbReference>
<dbReference type="EMBL" id="CP011002">
    <property type="protein sequence ID" value="AKO66176.1"/>
    <property type="molecule type" value="Genomic_DNA"/>
</dbReference>
<dbReference type="Gene3D" id="4.10.860.10">
    <property type="entry name" value="UVR domain"/>
    <property type="match status" value="1"/>
</dbReference>
<dbReference type="InterPro" id="IPR001162">
    <property type="entry name" value="UvrC_RNase_H_dom"/>
</dbReference>
<comment type="similarity">
    <text evidence="7">Belongs to the UvrC family.</text>
</comment>
<feature type="domain" description="UVR" evidence="8">
    <location>
        <begin position="200"/>
        <end position="235"/>
    </location>
</feature>
<dbReference type="SMART" id="SM00465">
    <property type="entry name" value="GIYc"/>
    <property type="match status" value="1"/>
</dbReference>
<keyword evidence="3 7" id="KW-0228">DNA excision</keyword>
<evidence type="ECO:0000313" key="12">
    <source>
        <dbReference type="Proteomes" id="UP000066549"/>
    </source>
</evidence>
<keyword evidence="2 7" id="KW-0227">DNA damage</keyword>
<keyword evidence="6 7" id="KW-0742">SOS response</keyword>
<evidence type="ECO:0000259" key="9">
    <source>
        <dbReference type="PROSITE" id="PS50164"/>
    </source>
</evidence>
<dbReference type="PANTHER" id="PTHR30562:SF1">
    <property type="entry name" value="UVRABC SYSTEM PROTEIN C"/>
    <property type="match status" value="1"/>
</dbReference>
<comment type="subcellular location">
    <subcellularLocation>
        <location evidence="7">Cytoplasm</location>
    </subcellularLocation>
</comment>
<dbReference type="NCBIfam" id="TIGR00194">
    <property type="entry name" value="uvrC"/>
    <property type="match status" value="1"/>
</dbReference>
<dbReference type="HAMAP" id="MF_00203">
    <property type="entry name" value="UvrC"/>
    <property type="match status" value="1"/>
</dbReference>
<evidence type="ECO:0000256" key="2">
    <source>
        <dbReference type="ARBA" id="ARBA00022763"/>
    </source>
</evidence>
<dbReference type="PATRIC" id="fig|1623450.3.peg.1134"/>
<protein>
    <recommendedName>
        <fullName evidence="7">UvrABC system protein C</fullName>
        <shortName evidence="7">Protein UvrC</shortName>
    </recommendedName>
    <alternativeName>
        <fullName evidence="7">Excinuclease ABC subunit C</fullName>
    </alternativeName>
</protein>
<dbReference type="GO" id="GO:0009381">
    <property type="term" value="F:excinuclease ABC activity"/>
    <property type="evidence" value="ECO:0007669"/>
    <property type="project" value="UniProtKB-UniRule"/>
</dbReference>
<dbReference type="Pfam" id="PF22920">
    <property type="entry name" value="UvrC_RNaseH"/>
    <property type="match status" value="1"/>
</dbReference>
<comment type="subunit">
    <text evidence="7">Interacts with UvrB in an incision complex.</text>
</comment>
<keyword evidence="12" id="KW-1185">Reference proteome</keyword>
<dbReference type="PROSITE" id="PS50165">
    <property type="entry name" value="UVRC"/>
    <property type="match status" value="1"/>
</dbReference>
<sequence>MEDIKNFIKTLPTHPGIYRMVDAKDKVIYVGKAKNLKKRVASYFNKNIPSPRTRLMVSHIQSIQYTVTNTEAEALILENNLIKELMPRYNVIFRDDKSYPYLMMTSHAFPMLKFHRGVQKKGNKYFGPFPNSNAVRESIQLLQKVFLLRNCDDSTFNNRVRPCLQHQIKRCTAPCVKLIDEKSYNEDCRQAELFLLGKDNEVVEQMTEHMNIAAENEEYERAAVFRDRIQSLRQVRLKQFVSDFSENDADIIALAEESGMVCINLVMIRGGRHLGDKTFFPKNANDSESNFTEIFLCQHYDEQIPPPVIVTEGIFDKDLVNSFFNLKFPDKKFKIISKATGDKRMWLKMAKRNAMINVRQKNLLESGKADKIESLRKLLDMPDLNRIECFDISHTMGNQTIASCVVYDDLGMQNKEYRRFNINDITPGDDYAAMYQVLERRVKRIINEEQTKPDMMLIDGGKGQLKMALEVFDKYNVVGIRLVSIAKGEGRKSGLESLILDDGEILNDIPKNNIGFHLLQHIRDEAHRFAITGHRQKRAKTNLSSSLEEIEGIGPKKRKALLVYFGGLDGIRNASVEELSQVTGVDQKLAEIVYNFYH</sequence>
<dbReference type="GO" id="GO:0006289">
    <property type="term" value="P:nucleotide-excision repair"/>
    <property type="evidence" value="ECO:0007669"/>
    <property type="project" value="UniProtKB-UniRule"/>
</dbReference>
<dbReference type="PROSITE" id="PS50151">
    <property type="entry name" value="UVR"/>
    <property type="match status" value="1"/>
</dbReference>
<dbReference type="Pfam" id="PF08459">
    <property type="entry name" value="UvrC_RNaseH_dom"/>
    <property type="match status" value="1"/>
</dbReference>
<dbReference type="InterPro" id="IPR036876">
    <property type="entry name" value="UVR_dom_sf"/>
</dbReference>
<dbReference type="SUPFAM" id="SSF82771">
    <property type="entry name" value="GIY-YIG endonuclease"/>
    <property type="match status" value="1"/>
</dbReference>
<keyword evidence="5 7" id="KW-0234">DNA repair</keyword>
<dbReference type="GO" id="GO:0005737">
    <property type="term" value="C:cytoplasm"/>
    <property type="evidence" value="ECO:0007669"/>
    <property type="project" value="UniProtKB-SubCell"/>
</dbReference>
<gene>
    <name evidence="7 11" type="primary">uvrC</name>
    <name evidence="11" type="ORF">VI33_05700</name>
</gene>
<dbReference type="FunFam" id="3.30.420.340:FF:000001">
    <property type="entry name" value="UvrABC system protein C"/>
    <property type="match status" value="1"/>
</dbReference>
<dbReference type="SUPFAM" id="SSF46600">
    <property type="entry name" value="C-terminal UvrC-binding domain of UvrB"/>
    <property type="match status" value="1"/>
</dbReference>
<dbReference type="Pfam" id="PF02151">
    <property type="entry name" value="UVR"/>
    <property type="match status" value="1"/>
</dbReference>
<feature type="domain" description="UvrC family homology region profile" evidence="10">
    <location>
        <begin position="251"/>
        <end position="472"/>
    </location>
</feature>
<evidence type="ECO:0000313" key="11">
    <source>
        <dbReference type="EMBL" id="AKO66176.1"/>
    </source>
</evidence>
<dbReference type="OrthoDB" id="9804933at2"/>